<gene>
    <name evidence="2" type="ORF">LXO92_06890</name>
</gene>
<dbReference type="PANTHER" id="PTHR47469:SF2">
    <property type="entry name" value="OS06G0597600 PROTEIN"/>
    <property type="match status" value="1"/>
</dbReference>
<feature type="domain" description="2,6-dihydroxypyridine 3-monooxygenase substrate binding" evidence="1">
    <location>
        <begin position="166"/>
        <end position="275"/>
    </location>
</feature>
<evidence type="ECO:0000313" key="2">
    <source>
        <dbReference type="EMBL" id="MCE3532098.1"/>
    </source>
</evidence>
<sequence length="391" mass="44190">MKIAIIGGSIAGCTLALLLKDQFPVTVFEREPDLKSRGAGITLSIELLNTLIAQNIIDPDTLAHTFTTRSFYCQADNEPVYGKFLWKQGISMASLHWDTLFTNLRKRLPNSIYHHGVKVIDVQLHDKGPAQVTLESGEVLYFDLIVFADGVHSLGRKLISNVQPEYSGYVAWRGTLELERIKNKTLFNDQGLYYCYNQGHLLTYPVYHHQTNKLNWVFYEKMASENLENLGSTSLIDFSAKAKEHLHQLARNQLPEVAAQIILDTPSPFMQKIVDVCVNRLAVPGALLLGDASAVLRPHVGNGASLAIQDALSLSEHLMKCDDFQQAIATWEKDSLPKRLAMYDLSKRMADALVLHPVEWHEMNEENMSAWWEQIILGEKWYTTITPKKNL</sequence>
<dbReference type="InterPro" id="IPR054707">
    <property type="entry name" value="DhpH_subs-bd"/>
</dbReference>
<dbReference type="SUPFAM" id="SSF51905">
    <property type="entry name" value="FAD/NAD(P)-binding domain"/>
    <property type="match status" value="1"/>
</dbReference>
<accession>A0ABS8X048</accession>
<proteinExistence type="predicted"/>
<keyword evidence="2" id="KW-0560">Oxidoreductase</keyword>
<dbReference type="PANTHER" id="PTHR47469">
    <property type="entry name" value="MONOOXYGENASE-LIKE"/>
    <property type="match status" value="1"/>
</dbReference>
<organism evidence="2 3">
    <name type="scientific">Legionella resiliens</name>
    <dbReference type="NCBI Taxonomy" id="2905958"/>
    <lineage>
        <taxon>Bacteria</taxon>
        <taxon>Pseudomonadati</taxon>
        <taxon>Pseudomonadota</taxon>
        <taxon>Gammaproteobacteria</taxon>
        <taxon>Legionellales</taxon>
        <taxon>Legionellaceae</taxon>
        <taxon>Legionella</taxon>
    </lineage>
</organism>
<dbReference type="GO" id="GO:0004497">
    <property type="term" value="F:monooxygenase activity"/>
    <property type="evidence" value="ECO:0007669"/>
    <property type="project" value="UniProtKB-KW"/>
</dbReference>
<dbReference type="Pfam" id="PF22607">
    <property type="entry name" value="FAD_binding-like"/>
    <property type="match status" value="1"/>
</dbReference>
<dbReference type="Gene3D" id="3.50.50.60">
    <property type="entry name" value="FAD/NAD(P)-binding domain"/>
    <property type="match status" value="1"/>
</dbReference>
<evidence type="ECO:0000259" key="1">
    <source>
        <dbReference type="Pfam" id="PF22607"/>
    </source>
</evidence>
<dbReference type="RefSeq" id="WP_182351932.1">
    <property type="nucleotide sequence ID" value="NZ_JAJSPM010000005.1"/>
</dbReference>
<dbReference type="PRINTS" id="PR00420">
    <property type="entry name" value="RNGMNOXGNASE"/>
</dbReference>
<keyword evidence="2" id="KW-0503">Monooxygenase</keyword>
<dbReference type="EMBL" id="JAJTND010000004">
    <property type="protein sequence ID" value="MCE3532098.1"/>
    <property type="molecule type" value="Genomic_DNA"/>
</dbReference>
<dbReference type="Proteomes" id="UP001320170">
    <property type="component" value="Unassembled WGS sequence"/>
</dbReference>
<dbReference type="InterPro" id="IPR053212">
    <property type="entry name" value="DHP_3-monooxygenase"/>
</dbReference>
<comment type="caution">
    <text evidence="2">The sequence shown here is derived from an EMBL/GenBank/DDBJ whole genome shotgun (WGS) entry which is preliminary data.</text>
</comment>
<reference evidence="2 3" key="1">
    <citation type="journal article" date="2024" name="Pathogens">
        <title>Characterization of a Novel Species of Legionella Isolated from a Healthcare Facility: Legionella resiliens sp. nov.</title>
        <authorList>
            <person name="Cristino S."/>
            <person name="Pascale M.R."/>
            <person name="Marino F."/>
            <person name="Derelitto C."/>
            <person name="Salaris S."/>
            <person name="Orsini M."/>
            <person name="Squarzoni S."/>
            <person name="Grottola A."/>
            <person name="Girolamini L."/>
        </authorList>
    </citation>
    <scope>NUCLEOTIDE SEQUENCE [LARGE SCALE GENOMIC DNA]</scope>
    <source>
        <strain evidence="2 3">8cVS16</strain>
    </source>
</reference>
<dbReference type="SUPFAM" id="SSF54373">
    <property type="entry name" value="FAD-linked reductases, C-terminal domain"/>
    <property type="match status" value="1"/>
</dbReference>
<dbReference type="InterPro" id="IPR036188">
    <property type="entry name" value="FAD/NAD-bd_sf"/>
</dbReference>
<name>A0ABS8X048_9GAMM</name>
<protein>
    <submittedName>
        <fullName evidence="2">FAD-dependent monooxygenase</fullName>
    </submittedName>
</protein>
<evidence type="ECO:0000313" key="3">
    <source>
        <dbReference type="Proteomes" id="UP001320170"/>
    </source>
</evidence>
<keyword evidence="3" id="KW-1185">Reference proteome</keyword>